<reference evidence="1 2" key="1">
    <citation type="submission" date="2018-11" db="EMBL/GenBank/DDBJ databases">
        <authorList>
            <consortium name="Pathogen Informatics"/>
        </authorList>
    </citation>
    <scope>NUCLEOTIDE SEQUENCE [LARGE SCALE GENOMIC DNA]</scope>
    <source>
        <strain evidence="1 2">Zambia</strain>
    </source>
</reference>
<organism evidence="1 2">
    <name type="scientific">Schistosoma margrebowiei</name>
    <dbReference type="NCBI Taxonomy" id="48269"/>
    <lineage>
        <taxon>Eukaryota</taxon>
        <taxon>Metazoa</taxon>
        <taxon>Spiralia</taxon>
        <taxon>Lophotrochozoa</taxon>
        <taxon>Platyhelminthes</taxon>
        <taxon>Trematoda</taxon>
        <taxon>Digenea</taxon>
        <taxon>Strigeidida</taxon>
        <taxon>Schistosomatoidea</taxon>
        <taxon>Schistosomatidae</taxon>
        <taxon>Schistosoma</taxon>
    </lineage>
</organism>
<protein>
    <submittedName>
        <fullName evidence="1">Uncharacterized protein</fullName>
    </submittedName>
</protein>
<accession>A0A183N1B2</accession>
<gene>
    <name evidence="1" type="ORF">SMRZ_LOCUS22087</name>
</gene>
<dbReference type="EMBL" id="UZAI01018989">
    <property type="protein sequence ID" value="VDP41905.1"/>
    <property type="molecule type" value="Genomic_DNA"/>
</dbReference>
<keyword evidence="2" id="KW-1185">Reference proteome</keyword>
<name>A0A183N1B2_9TREM</name>
<sequence length="76" mass="8650">MKTPTAKGRHGMQWTSRTQLDDLNFVDDLALLSHQRNQRQAKTVGEAEAFAEIGFDISKGKDTILKYNSQYQPNHT</sequence>
<proteinExistence type="predicted"/>
<dbReference type="Proteomes" id="UP000277204">
    <property type="component" value="Unassembled WGS sequence"/>
</dbReference>
<dbReference type="AlphaFoldDB" id="A0A183N1B2"/>
<evidence type="ECO:0000313" key="2">
    <source>
        <dbReference type="Proteomes" id="UP000277204"/>
    </source>
</evidence>
<evidence type="ECO:0000313" key="1">
    <source>
        <dbReference type="EMBL" id="VDP41905.1"/>
    </source>
</evidence>